<reference evidence="1 2" key="1">
    <citation type="submission" date="2023-11" db="EMBL/GenBank/DDBJ databases">
        <authorList>
            <person name="Hedman E."/>
            <person name="Englund M."/>
            <person name="Stromberg M."/>
            <person name="Nyberg Akerstrom W."/>
            <person name="Nylinder S."/>
            <person name="Jareborg N."/>
            <person name="Kallberg Y."/>
            <person name="Kronander E."/>
        </authorList>
    </citation>
    <scope>NUCLEOTIDE SEQUENCE [LARGE SCALE GENOMIC DNA]</scope>
</reference>
<evidence type="ECO:0000313" key="2">
    <source>
        <dbReference type="Proteomes" id="UP001314205"/>
    </source>
</evidence>
<dbReference type="EMBL" id="CAVLGL010000035">
    <property type="protein sequence ID" value="CAK1582123.1"/>
    <property type="molecule type" value="Genomic_DNA"/>
</dbReference>
<organism evidence="1 2">
    <name type="scientific">Parnassius mnemosyne</name>
    <name type="common">clouded apollo</name>
    <dbReference type="NCBI Taxonomy" id="213953"/>
    <lineage>
        <taxon>Eukaryota</taxon>
        <taxon>Metazoa</taxon>
        <taxon>Ecdysozoa</taxon>
        <taxon>Arthropoda</taxon>
        <taxon>Hexapoda</taxon>
        <taxon>Insecta</taxon>
        <taxon>Pterygota</taxon>
        <taxon>Neoptera</taxon>
        <taxon>Endopterygota</taxon>
        <taxon>Lepidoptera</taxon>
        <taxon>Glossata</taxon>
        <taxon>Ditrysia</taxon>
        <taxon>Papilionoidea</taxon>
        <taxon>Papilionidae</taxon>
        <taxon>Parnassiinae</taxon>
        <taxon>Parnassini</taxon>
        <taxon>Parnassius</taxon>
        <taxon>Driopa</taxon>
    </lineage>
</organism>
<dbReference type="Proteomes" id="UP001314205">
    <property type="component" value="Unassembled WGS sequence"/>
</dbReference>
<protein>
    <submittedName>
        <fullName evidence="1">Uncharacterized protein</fullName>
    </submittedName>
</protein>
<accession>A0AAV1KHI0</accession>
<gene>
    <name evidence="1" type="ORF">PARMNEM_LOCUS3700</name>
</gene>
<sequence length="262" mass="30081">MDYESSDDEGVLDLCKELGIRIPPKKKNNNNTTRDNLENIDINNLPVVIIPDNTYVSSEVSVHELFEFHNNVMMVQTTAHSPMLPSNEEPIDINFAQTSVTDPTLMEESTDLAEPMASPLPLSDEVEQYGDLNSGRKRCSKGCSVNKNWTKNNNKKLRMEVKEYLGYRRDSNGSKFRVLHDTIRPARIIGPRCTTEFCKKSQLSARNTIPEEEQNTLFSNYWNNMTREQRKQYVVSNVQVCPKKQVKCKSSSSRRGETKEYF</sequence>
<name>A0AAV1KHI0_9NEOP</name>
<proteinExistence type="predicted"/>
<keyword evidence="2" id="KW-1185">Reference proteome</keyword>
<evidence type="ECO:0000313" key="1">
    <source>
        <dbReference type="EMBL" id="CAK1582123.1"/>
    </source>
</evidence>
<comment type="caution">
    <text evidence="1">The sequence shown here is derived from an EMBL/GenBank/DDBJ whole genome shotgun (WGS) entry which is preliminary data.</text>
</comment>
<dbReference type="AlphaFoldDB" id="A0AAV1KHI0"/>